<dbReference type="EMBL" id="LJOD01000001">
    <property type="protein sequence ID" value="KPE52961.1"/>
    <property type="molecule type" value="Genomic_DNA"/>
</dbReference>
<organism evidence="3 4">
    <name type="scientific">Chryseobacterium indologenes</name>
    <name type="common">Flavobacterium indologenes</name>
    <dbReference type="NCBI Taxonomy" id="253"/>
    <lineage>
        <taxon>Bacteria</taxon>
        <taxon>Pseudomonadati</taxon>
        <taxon>Bacteroidota</taxon>
        <taxon>Flavobacteriia</taxon>
        <taxon>Flavobacteriales</taxon>
        <taxon>Weeksellaceae</taxon>
        <taxon>Chryseobacterium group</taxon>
        <taxon>Chryseobacterium</taxon>
    </lineage>
</organism>
<evidence type="ECO:0000313" key="3">
    <source>
        <dbReference type="EMBL" id="KPE52961.1"/>
    </source>
</evidence>
<dbReference type="AlphaFoldDB" id="A0A0N0IY98"/>
<reference evidence="4" key="2">
    <citation type="submission" date="2015-09" db="EMBL/GenBank/DDBJ databases">
        <title>Draft genome sequence of a multidrug-resistant Chryseobacterium indologenes isolate from Malaysia.</title>
        <authorList>
            <person name="Yu C.Y."/>
            <person name="Ang G.Y."/>
            <person name="Chan K.-G."/>
        </authorList>
    </citation>
    <scope>NUCLEOTIDE SEQUENCE [LARGE SCALE GENOMIC DNA]</scope>
    <source>
        <strain evidence="4">CI_885</strain>
    </source>
</reference>
<dbReference type="PROSITE" id="PS51257">
    <property type="entry name" value="PROKAR_LIPOPROTEIN"/>
    <property type="match status" value="1"/>
</dbReference>
<evidence type="ECO:0000256" key="1">
    <source>
        <dbReference type="SAM" id="MobiDB-lite"/>
    </source>
</evidence>
<evidence type="ECO:0000256" key="2">
    <source>
        <dbReference type="SAM" id="SignalP"/>
    </source>
</evidence>
<dbReference type="Proteomes" id="UP000037953">
    <property type="component" value="Unassembled WGS sequence"/>
</dbReference>
<gene>
    <name evidence="3" type="ORF">AOB46_02955</name>
</gene>
<evidence type="ECO:0000313" key="4">
    <source>
        <dbReference type="Proteomes" id="UP000037953"/>
    </source>
</evidence>
<feature type="signal peptide" evidence="2">
    <location>
        <begin position="1"/>
        <end position="19"/>
    </location>
</feature>
<name>A0A0N0IY98_CHRID</name>
<protein>
    <recommendedName>
        <fullName evidence="5">Lipoprotein</fullName>
    </recommendedName>
</protein>
<dbReference type="RefSeq" id="WP_062696538.1">
    <property type="nucleotide sequence ID" value="NZ_LJOD01000001.1"/>
</dbReference>
<feature type="compositionally biased region" description="Basic and acidic residues" evidence="1">
    <location>
        <begin position="57"/>
        <end position="69"/>
    </location>
</feature>
<feature type="region of interest" description="Disordered" evidence="1">
    <location>
        <begin position="40"/>
        <end position="69"/>
    </location>
</feature>
<proteinExistence type="predicted"/>
<keyword evidence="2" id="KW-0732">Signal</keyword>
<feature type="chain" id="PRO_5005851891" description="Lipoprotein" evidence="2">
    <location>
        <begin position="20"/>
        <end position="69"/>
    </location>
</feature>
<comment type="caution">
    <text evidence="3">The sequence shown here is derived from an EMBL/GenBank/DDBJ whole genome shotgun (WGS) entry which is preliminary data.</text>
</comment>
<accession>A0A0N0IY98</accession>
<dbReference type="PATRIC" id="fig|253.9.peg.627"/>
<sequence length="69" mass="7581">MKKTLIGTALGLIFLVSCAQNKEKREEFKEAHDKDFMRNNMGSTAVSHSEPAVISKDSAKVKPDSSKAK</sequence>
<evidence type="ECO:0008006" key="5">
    <source>
        <dbReference type="Google" id="ProtNLM"/>
    </source>
</evidence>
<dbReference type="OrthoDB" id="1273918at2"/>
<reference evidence="3 4" key="1">
    <citation type="journal article" date="2015" name="Genom Data">
        <title>Draft genome sequence of a multidrug-resistant Chryseobacterium indologenes isolate from Malaysia.</title>
        <authorList>
            <person name="Yu C.Y."/>
            <person name="Ang G.Y."/>
            <person name="Cheng H.J."/>
            <person name="Cheong Y.M."/>
            <person name="Yin W.F."/>
            <person name="Chan K.G."/>
        </authorList>
    </citation>
    <scope>NUCLEOTIDE SEQUENCE [LARGE SCALE GENOMIC DNA]</scope>
    <source>
        <strain evidence="3 4">CI_885</strain>
    </source>
</reference>